<dbReference type="Proteomes" id="UP000313645">
    <property type="component" value="Unassembled WGS sequence"/>
</dbReference>
<proteinExistence type="predicted"/>
<dbReference type="Gene3D" id="3.10.450.50">
    <property type="match status" value="1"/>
</dbReference>
<accession>A0ABY1ZJC5</accession>
<feature type="domain" description="SnoaL-like" evidence="1">
    <location>
        <begin position="4"/>
        <end position="118"/>
    </location>
</feature>
<dbReference type="EMBL" id="SJDL01000020">
    <property type="protein sequence ID" value="TBW54649.1"/>
    <property type="molecule type" value="Genomic_DNA"/>
</dbReference>
<sequence>MTQDIVNAVQHFFAAVDASDWDAAQALMTNPFHLDYSSFGGDPGADLDPADILASWKAILPGFDATHHQLGPLAIEVKENTATVHVTVIATHRIAGAEGGETWTVYGDYELTLVNENGWLHSSNTFNVKFIAGNAELPVLAQTRAA</sequence>
<name>A0ABY1ZJC5_9GAMM</name>
<gene>
    <name evidence="2" type="ORF">EZI54_13400</name>
</gene>
<dbReference type="RefSeq" id="WP_131482394.1">
    <property type="nucleotide sequence ID" value="NZ_SJDL01000020.1"/>
</dbReference>
<protein>
    <submittedName>
        <fullName evidence="2">Nuclear transport factor 2 family protein</fullName>
    </submittedName>
</protein>
<evidence type="ECO:0000313" key="2">
    <source>
        <dbReference type="EMBL" id="TBW54649.1"/>
    </source>
</evidence>
<dbReference type="SUPFAM" id="SSF54427">
    <property type="entry name" value="NTF2-like"/>
    <property type="match status" value="1"/>
</dbReference>
<comment type="caution">
    <text evidence="2">The sequence shown here is derived from an EMBL/GenBank/DDBJ whole genome shotgun (WGS) entry which is preliminary data.</text>
</comment>
<dbReference type="InterPro" id="IPR032710">
    <property type="entry name" value="NTF2-like_dom_sf"/>
</dbReference>
<dbReference type="Pfam" id="PF13577">
    <property type="entry name" value="SnoaL_4"/>
    <property type="match status" value="1"/>
</dbReference>
<reference evidence="2 3" key="1">
    <citation type="submission" date="2019-02" db="EMBL/GenBank/DDBJ databases">
        <title>Marinobacter halodurans sp. nov., a marine bacterium isolated from sea tidal flat.</title>
        <authorList>
            <person name="Yoo Y."/>
            <person name="Lee D.W."/>
            <person name="Kim B.S."/>
            <person name="Kim J.-J."/>
        </authorList>
    </citation>
    <scope>NUCLEOTIDE SEQUENCE [LARGE SCALE GENOMIC DNA]</scope>
    <source>
        <strain evidence="2 3">YJ-S3-2</strain>
    </source>
</reference>
<dbReference type="InterPro" id="IPR037401">
    <property type="entry name" value="SnoaL-like"/>
</dbReference>
<organism evidence="2 3">
    <name type="scientific">Marinobacter halodurans</name>
    <dbReference type="NCBI Taxonomy" id="2528979"/>
    <lineage>
        <taxon>Bacteria</taxon>
        <taxon>Pseudomonadati</taxon>
        <taxon>Pseudomonadota</taxon>
        <taxon>Gammaproteobacteria</taxon>
        <taxon>Pseudomonadales</taxon>
        <taxon>Marinobacteraceae</taxon>
        <taxon>Marinobacter</taxon>
    </lineage>
</organism>
<evidence type="ECO:0000313" key="3">
    <source>
        <dbReference type="Proteomes" id="UP000313645"/>
    </source>
</evidence>
<evidence type="ECO:0000259" key="1">
    <source>
        <dbReference type="Pfam" id="PF13577"/>
    </source>
</evidence>
<keyword evidence="3" id="KW-1185">Reference proteome</keyword>